<keyword evidence="2" id="KW-1185">Reference proteome</keyword>
<reference evidence="1 2" key="1">
    <citation type="submission" date="2018-10" db="EMBL/GenBank/DDBJ databases">
        <title>A high-quality apple genome assembly.</title>
        <authorList>
            <person name="Hu J."/>
        </authorList>
    </citation>
    <scope>NUCLEOTIDE SEQUENCE [LARGE SCALE GENOMIC DNA]</scope>
    <source>
        <strain evidence="2">cv. HFTH1</strain>
        <tissue evidence="1">Young leaf</tissue>
    </source>
</reference>
<name>A0A498JSG6_MALDO</name>
<gene>
    <name evidence="1" type="ORF">DVH24_010705</name>
</gene>
<dbReference type="InterPro" id="IPR045845">
    <property type="entry name" value="BSK"/>
</dbReference>
<dbReference type="GO" id="GO:0004672">
    <property type="term" value="F:protein kinase activity"/>
    <property type="evidence" value="ECO:0007669"/>
    <property type="project" value="InterPro"/>
</dbReference>
<protein>
    <submittedName>
        <fullName evidence="1">Uncharacterized protein</fullName>
    </submittedName>
</protein>
<dbReference type="GO" id="GO:0012505">
    <property type="term" value="C:endomembrane system"/>
    <property type="evidence" value="ECO:0007669"/>
    <property type="project" value="UniProtKB-SubCell"/>
</dbReference>
<comment type="caution">
    <text evidence="1">The sequence shown here is derived from an EMBL/GenBank/DDBJ whole genome shotgun (WGS) entry which is preliminary data.</text>
</comment>
<dbReference type="PANTHER" id="PTHR45863:SF22">
    <property type="entry name" value="SERINE_THREONINE-PROTEIN KINASE BSK1"/>
    <property type="match status" value="1"/>
</dbReference>
<dbReference type="AlphaFoldDB" id="A0A498JSG6"/>
<sequence length="112" mass="12310">MMNGGPIEVPHPLLSLDHEVAVIISQKPRDVPQSTAMDYVAAFQNAAGINSPHTSLAGENQTIEWAVRLTDALNIAKALDHCSSEGRPLYHDLNAYMVLFDESWLHFSPVSK</sequence>
<accession>A0A498JSG6</accession>
<dbReference type="GO" id="GO:0005524">
    <property type="term" value="F:ATP binding"/>
    <property type="evidence" value="ECO:0007669"/>
    <property type="project" value="UniProtKB-KW"/>
</dbReference>
<evidence type="ECO:0000313" key="1">
    <source>
        <dbReference type="EMBL" id="RXH98380.1"/>
    </source>
</evidence>
<dbReference type="Proteomes" id="UP000290289">
    <property type="component" value="Chromosome 5"/>
</dbReference>
<dbReference type="PANTHER" id="PTHR45863">
    <property type="entry name" value="SERINE/THREONINE-PROTEIN KINASE BSK5"/>
    <property type="match status" value="1"/>
</dbReference>
<proteinExistence type="predicted"/>
<dbReference type="GO" id="GO:0009742">
    <property type="term" value="P:brassinosteroid mediated signaling pathway"/>
    <property type="evidence" value="ECO:0007669"/>
    <property type="project" value="InterPro"/>
</dbReference>
<dbReference type="EMBL" id="RDQH01000331">
    <property type="protein sequence ID" value="RXH98380.1"/>
    <property type="molecule type" value="Genomic_DNA"/>
</dbReference>
<evidence type="ECO:0000313" key="2">
    <source>
        <dbReference type="Proteomes" id="UP000290289"/>
    </source>
</evidence>
<organism evidence="1 2">
    <name type="scientific">Malus domestica</name>
    <name type="common">Apple</name>
    <name type="synonym">Pyrus malus</name>
    <dbReference type="NCBI Taxonomy" id="3750"/>
    <lineage>
        <taxon>Eukaryota</taxon>
        <taxon>Viridiplantae</taxon>
        <taxon>Streptophyta</taxon>
        <taxon>Embryophyta</taxon>
        <taxon>Tracheophyta</taxon>
        <taxon>Spermatophyta</taxon>
        <taxon>Magnoliopsida</taxon>
        <taxon>eudicotyledons</taxon>
        <taxon>Gunneridae</taxon>
        <taxon>Pentapetalae</taxon>
        <taxon>rosids</taxon>
        <taxon>fabids</taxon>
        <taxon>Rosales</taxon>
        <taxon>Rosaceae</taxon>
        <taxon>Amygdaloideae</taxon>
        <taxon>Maleae</taxon>
        <taxon>Malus</taxon>
    </lineage>
</organism>
<dbReference type="STRING" id="3750.A0A498JSG6"/>